<dbReference type="SUPFAM" id="SSF47323">
    <property type="entry name" value="Anticodon-binding domain of a subclass of class I aminoacyl-tRNA synthetases"/>
    <property type="match status" value="1"/>
</dbReference>
<dbReference type="KEGG" id="mng:MNEG_15184"/>
<dbReference type="GO" id="GO:0009570">
    <property type="term" value="C:chloroplast stroma"/>
    <property type="evidence" value="ECO:0007669"/>
    <property type="project" value="TreeGrafter"/>
</dbReference>
<dbReference type="EMBL" id="KK105323">
    <property type="protein sequence ID" value="KIY92779.1"/>
    <property type="molecule type" value="Genomic_DNA"/>
</dbReference>
<dbReference type="GeneID" id="25732820"/>
<evidence type="ECO:0000259" key="2">
    <source>
        <dbReference type="Pfam" id="PF19303"/>
    </source>
</evidence>
<feature type="compositionally biased region" description="Basic and acidic residues" evidence="1">
    <location>
        <begin position="220"/>
        <end position="233"/>
    </location>
</feature>
<reference evidence="3 4" key="1">
    <citation type="journal article" date="2013" name="BMC Genomics">
        <title>Reconstruction of the lipid metabolism for the microalga Monoraphidium neglectum from its genome sequence reveals characteristics suitable for biofuel production.</title>
        <authorList>
            <person name="Bogen C."/>
            <person name="Al-Dilaimi A."/>
            <person name="Albersmeier A."/>
            <person name="Wichmann J."/>
            <person name="Grundmann M."/>
            <person name="Rupp O."/>
            <person name="Lauersen K.J."/>
            <person name="Blifernez-Klassen O."/>
            <person name="Kalinowski J."/>
            <person name="Goesmann A."/>
            <person name="Mussgnug J.H."/>
            <person name="Kruse O."/>
        </authorList>
    </citation>
    <scope>NUCLEOTIDE SEQUENCE [LARGE SCALE GENOMIC DNA]</scope>
    <source>
        <strain evidence="3 4">SAG 48.87</strain>
    </source>
</reference>
<dbReference type="PANTHER" id="PTHR43326:SF1">
    <property type="entry name" value="METHIONINE--TRNA LIGASE, MITOCHONDRIAL"/>
    <property type="match status" value="1"/>
</dbReference>
<dbReference type="Gene3D" id="1.10.730.10">
    <property type="entry name" value="Isoleucyl-tRNA Synthetase, Domain 1"/>
    <property type="match status" value="1"/>
</dbReference>
<evidence type="ECO:0000256" key="1">
    <source>
        <dbReference type="SAM" id="MobiDB-lite"/>
    </source>
</evidence>
<organism evidence="3 4">
    <name type="scientific">Monoraphidium neglectum</name>
    <dbReference type="NCBI Taxonomy" id="145388"/>
    <lineage>
        <taxon>Eukaryota</taxon>
        <taxon>Viridiplantae</taxon>
        <taxon>Chlorophyta</taxon>
        <taxon>core chlorophytes</taxon>
        <taxon>Chlorophyceae</taxon>
        <taxon>CS clade</taxon>
        <taxon>Sphaeropleales</taxon>
        <taxon>Selenastraceae</taxon>
        <taxon>Monoraphidium</taxon>
    </lineage>
</organism>
<feature type="domain" description="Methionyl-tRNA synthetase anticodon-binding" evidence="2">
    <location>
        <begin position="34"/>
        <end position="126"/>
    </location>
</feature>
<dbReference type="Pfam" id="PF19303">
    <property type="entry name" value="Anticodon_3"/>
    <property type="match status" value="1"/>
</dbReference>
<dbReference type="AlphaFoldDB" id="A0A0D2LLV9"/>
<dbReference type="GO" id="GO:0005524">
    <property type="term" value="F:ATP binding"/>
    <property type="evidence" value="ECO:0007669"/>
    <property type="project" value="InterPro"/>
</dbReference>
<gene>
    <name evidence="3" type="ORF">MNEG_15184</name>
</gene>
<feature type="compositionally biased region" description="Gly residues" evidence="1">
    <location>
        <begin position="186"/>
        <end position="200"/>
    </location>
</feature>
<accession>A0A0D2LLV9</accession>
<dbReference type="InterPro" id="IPR023457">
    <property type="entry name" value="Met-tRNA_synth_2"/>
</dbReference>
<dbReference type="RefSeq" id="XP_013891799.1">
    <property type="nucleotide sequence ID" value="XM_014036345.1"/>
</dbReference>
<feature type="compositionally biased region" description="Low complexity" evidence="1">
    <location>
        <begin position="201"/>
        <end position="211"/>
    </location>
</feature>
<protein>
    <recommendedName>
        <fullName evidence="2">Methionyl-tRNA synthetase anticodon-binding domain-containing protein</fullName>
    </recommendedName>
</protein>
<dbReference type="Proteomes" id="UP000054498">
    <property type="component" value="Unassembled WGS sequence"/>
</dbReference>
<dbReference type="GO" id="GO:0006431">
    <property type="term" value="P:methionyl-tRNA aminoacylation"/>
    <property type="evidence" value="ECO:0007669"/>
    <property type="project" value="TreeGrafter"/>
</dbReference>
<sequence>MLNRTLGLLHKYCAGTLPASASDVAPSAAGHPLRAAAEEGAARAAEAYAAMAPHLALEAVVGVATRGNLFMEEVAPWTALKKGTEEEQAAAARALVAVLEASRIVALLLAPVVPRVAARMLTQLGLGGSGGGGDGADPLAVLAGASWAGTAWGGLPAGHVTPAPVPVFARLDDSVPYVTQPAPGGAAAGGGGGKGGGGQGKQKQQQKQPKQPKQPRQPRQQKEQVEEKEQVEA</sequence>
<dbReference type="GO" id="GO:0004825">
    <property type="term" value="F:methionine-tRNA ligase activity"/>
    <property type="evidence" value="ECO:0007669"/>
    <property type="project" value="InterPro"/>
</dbReference>
<feature type="region of interest" description="Disordered" evidence="1">
    <location>
        <begin position="179"/>
        <end position="233"/>
    </location>
</feature>
<evidence type="ECO:0000313" key="4">
    <source>
        <dbReference type="Proteomes" id="UP000054498"/>
    </source>
</evidence>
<dbReference type="STRING" id="145388.A0A0D2LLV9"/>
<dbReference type="PANTHER" id="PTHR43326">
    <property type="entry name" value="METHIONYL-TRNA SYNTHETASE"/>
    <property type="match status" value="1"/>
</dbReference>
<dbReference type="InterPro" id="IPR041872">
    <property type="entry name" value="Anticodon_Met"/>
</dbReference>
<keyword evidence="4" id="KW-1185">Reference proteome</keyword>
<dbReference type="InterPro" id="IPR009080">
    <property type="entry name" value="tRNAsynth_Ia_anticodon-bd"/>
</dbReference>
<name>A0A0D2LLV9_9CHLO</name>
<dbReference type="GO" id="GO:0005739">
    <property type="term" value="C:mitochondrion"/>
    <property type="evidence" value="ECO:0007669"/>
    <property type="project" value="TreeGrafter"/>
</dbReference>
<proteinExistence type="predicted"/>
<evidence type="ECO:0000313" key="3">
    <source>
        <dbReference type="EMBL" id="KIY92779.1"/>
    </source>
</evidence>